<feature type="transmembrane region" description="Helical" evidence="1">
    <location>
        <begin position="55"/>
        <end position="73"/>
    </location>
</feature>
<reference evidence="2 3" key="1">
    <citation type="submission" date="2018-07" db="EMBL/GenBank/DDBJ databases">
        <title>Microbacterium endoborsara sp. nov., a novel actinobacterium isolated from Borszczowia aralocaspica.</title>
        <authorList>
            <person name="An D."/>
        </authorList>
    </citation>
    <scope>NUCLEOTIDE SEQUENCE [LARGE SCALE GENOMIC DNA]</scope>
    <source>
        <strain evidence="2 3">C1.15228</strain>
    </source>
</reference>
<protein>
    <submittedName>
        <fullName evidence="2">DUF1304 domain-containing protein</fullName>
    </submittedName>
</protein>
<dbReference type="Pfam" id="PF06993">
    <property type="entry name" value="DUF1304"/>
    <property type="match status" value="1"/>
</dbReference>
<evidence type="ECO:0000313" key="2">
    <source>
        <dbReference type="EMBL" id="RCK60151.1"/>
    </source>
</evidence>
<dbReference type="OrthoDB" id="9803832at2"/>
<feature type="transmembrane region" description="Helical" evidence="1">
    <location>
        <begin position="6"/>
        <end position="27"/>
    </location>
</feature>
<dbReference type="EMBL" id="QORO01000002">
    <property type="protein sequence ID" value="RCK60151.1"/>
    <property type="molecule type" value="Genomic_DNA"/>
</dbReference>
<dbReference type="PANTHER" id="PTHR38446">
    <property type="entry name" value="BLL0914 PROTEIN"/>
    <property type="match status" value="1"/>
</dbReference>
<sequence>MIIAGLVLAALATLLHVYIFVLEVFLWTAPQGRKTFGTTEEEAVVTKSLAFNQGFYNLFLAIVAAIGVIVSFASDNTAVGYALVFAGVGSMLGAALVLFLSAPDKRPASIKQGVFPLLSVIVLGIGVAIA</sequence>
<feature type="transmembrane region" description="Helical" evidence="1">
    <location>
        <begin position="113"/>
        <end position="129"/>
    </location>
</feature>
<dbReference type="Proteomes" id="UP000253508">
    <property type="component" value="Unassembled WGS sequence"/>
</dbReference>
<keyword evidence="1" id="KW-0472">Membrane</keyword>
<comment type="caution">
    <text evidence="2">The sequence shown here is derived from an EMBL/GenBank/DDBJ whole genome shotgun (WGS) entry which is preliminary data.</text>
</comment>
<evidence type="ECO:0000256" key="1">
    <source>
        <dbReference type="SAM" id="Phobius"/>
    </source>
</evidence>
<dbReference type="PANTHER" id="PTHR38446:SF1">
    <property type="entry name" value="BLL0914 PROTEIN"/>
    <property type="match status" value="1"/>
</dbReference>
<keyword evidence="3" id="KW-1185">Reference proteome</keyword>
<dbReference type="InterPro" id="IPR009732">
    <property type="entry name" value="DUF1304"/>
</dbReference>
<evidence type="ECO:0000313" key="3">
    <source>
        <dbReference type="Proteomes" id="UP000253508"/>
    </source>
</evidence>
<dbReference type="AlphaFoldDB" id="A0A367Y564"/>
<keyword evidence="1" id="KW-0812">Transmembrane</keyword>
<gene>
    <name evidence="2" type="ORF">DTO57_08485</name>
</gene>
<organism evidence="2 3">
    <name type="scientific">Microbacterium sorbitolivorans</name>
    <dbReference type="NCBI Taxonomy" id="1867410"/>
    <lineage>
        <taxon>Bacteria</taxon>
        <taxon>Bacillati</taxon>
        <taxon>Actinomycetota</taxon>
        <taxon>Actinomycetes</taxon>
        <taxon>Micrococcales</taxon>
        <taxon>Microbacteriaceae</taxon>
        <taxon>Microbacterium</taxon>
    </lineage>
</organism>
<name>A0A367Y564_9MICO</name>
<accession>A0A367Y564</accession>
<proteinExistence type="predicted"/>
<feature type="transmembrane region" description="Helical" evidence="1">
    <location>
        <begin position="79"/>
        <end position="101"/>
    </location>
</feature>
<keyword evidence="1" id="KW-1133">Transmembrane helix</keyword>
<dbReference type="RefSeq" id="WP_114117764.1">
    <property type="nucleotide sequence ID" value="NZ_BMHU01000006.1"/>
</dbReference>